<dbReference type="AlphaFoldDB" id="A0A543KQF9"/>
<evidence type="ECO:0000256" key="4">
    <source>
        <dbReference type="SAM" id="SignalP"/>
    </source>
</evidence>
<dbReference type="GO" id="GO:0043190">
    <property type="term" value="C:ATP-binding cassette (ABC) transporter complex"/>
    <property type="evidence" value="ECO:0007669"/>
    <property type="project" value="InterPro"/>
</dbReference>
<feature type="chain" id="PRO_5038656164" evidence="4">
    <location>
        <begin position="34"/>
        <end position="543"/>
    </location>
</feature>
<dbReference type="GO" id="GO:1904680">
    <property type="term" value="F:peptide transmembrane transporter activity"/>
    <property type="evidence" value="ECO:0007669"/>
    <property type="project" value="TreeGrafter"/>
</dbReference>
<evidence type="ECO:0000313" key="6">
    <source>
        <dbReference type="EMBL" id="TQM97313.1"/>
    </source>
</evidence>
<dbReference type="Gene3D" id="3.90.76.10">
    <property type="entry name" value="Dipeptide-binding Protein, Domain 1"/>
    <property type="match status" value="1"/>
</dbReference>
<evidence type="ECO:0000256" key="1">
    <source>
        <dbReference type="ARBA" id="ARBA00005695"/>
    </source>
</evidence>
<keyword evidence="2" id="KW-0813">Transport</keyword>
<organism evidence="6 7">
    <name type="scientific">Ornithinimicrobium humiphilum</name>
    <dbReference type="NCBI Taxonomy" id="125288"/>
    <lineage>
        <taxon>Bacteria</taxon>
        <taxon>Bacillati</taxon>
        <taxon>Actinomycetota</taxon>
        <taxon>Actinomycetes</taxon>
        <taxon>Micrococcales</taxon>
        <taxon>Ornithinimicrobiaceae</taxon>
        <taxon>Ornithinimicrobium</taxon>
    </lineage>
</organism>
<dbReference type="SUPFAM" id="SSF53850">
    <property type="entry name" value="Periplasmic binding protein-like II"/>
    <property type="match status" value="1"/>
</dbReference>
<evidence type="ECO:0000256" key="3">
    <source>
        <dbReference type="ARBA" id="ARBA00022729"/>
    </source>
</evidence>
<gene>
    <name evidence="6" type="ORF">FB476_2220</name>
</gene>
<dbReference type="Gene3D" id="3.10.105.10">
    <property type="entry name" value="Dipeptide-binding Protein, Domain 3"/>
    <property type="match status" value="1"/>
</dbReference>
<dbReference type="GO" id="GO:0015833">
    <property type="term" value="P:peptide transport"/>
    <property type="evidence" value="ECO:0007669"/>
    <property type="project" value="TreeGrafter"/>
</dbReference>
<feature type="domain" description="Solute-binding protein family 5" evidence="5">
    <location>
        <begin position="90"/>
        <end position="448"/>
    </location>
</feature>
<comment type="caution">
    <text evidence="6">The sequence shown here is derived from an EMBL/GenBank/DDBJ whole genome shotgun (WGS) entry which is preliminary data.</text>
</comment>
<dbReference type="Pfam" id="PF00496">
    <property type="entry name" value="SBP_bac_5"/>
    <property type="match status" value="1"/>
</dbReference>
<evidence type="ECO:0000259" key="5">
    <source>
        <dbReference type="Pfam" id="PF00496"/>
    </source>
</evidence>
<dbReference type="InterPro" id="IPR039424">
    <property type="entry name" value="SBP_5"/>
</dbReference>
<dbReference type="Gene3D" id="3.40.190.10">
    <property type="entry name" value="Periplasmic binding protein-like II"/>
    <property type="match status" value="1"/>
</dbReference>
<evidence type="ECO:0000256" key="2">
    <source>
        <dbReference type="ARBA" id="ARBA00022448"/>
    </source>
</evidence>
<dbReference type="PANTHER" id="PTHR30290:SF9">
    <property type="entry name" value="OLIGOPEPTIDE-BINDING PROTEIN APPA"/>
    <property type="match status" value="1"/>
</dbReference>
<accession>A0A543KQF9</accession>
<name>A0A543KQF9_9MICO</name>
<sequence>MRTDQTRRPTTRRRTLGAALAAVLLLGACVDPGAGPSGGQEDGSAGPGDATSVVVALAGEPDTLNPVLGAARWGDGKVVEGLVALDADLQPVPLLAADLPDVSGDGLTWTFELREGVTFHDGSPLTAADVVATYEAALDPALGSPVAADLTALAAVEAPDARTVRFTLEHPQASFLTATVLGIVPAARLTPQALSSGRGQIPVGTGPYRVEDWRPGERLVLAAVDDYWGDVPEVRRATFVFAPDDAARAARLAAGEVDAAVLPPQALARFEDDPAFEVVRRDTADFRALVLPEAGPVTSDPAVRHALHLGLDRQAVVDGALAGAGRAAHGPLPPEAADYSPALEVEPDREAARRILEEAGWSEGPDGVRARDGLRASFPLMYPAGDTLRQNIALEVQDQAADLGLDVRPEGLSWEAIEPRMRTDALVYGSGNPYDGDLAMYPLFHSSRAFVGFDNPGGYVSPVVDEALERGRASLDPQERAAAYAEVQEQLAQDLPWIFLVHVEHDYVIRAGVWDGYDVDLVEPHEHGLQGGPWWNLQAWTAP</sequence>
<dbReference type="PIRSF" id="PIRSF002741">
    <property type="entry name" value="MppA"/>
    <property type="match status" value="1"/>
</dbReference>
<evidence type="ECO:0000313" key="7">
    <source>
        <dbReference type="Proteomes" id="UP000315133"/>
    </source>
</evidence>
<dbReference type="GO" id="GO:0042597">
    <property type="term" value="C:periplasmic space"/>
    <property type="evidence" value="ECO:0007669"/>
    <property type="project" value="UniProtKB-ARBA"/>
</dbReference>
<dbReference type="PROSITE" id="PS51257">
    <property type="entry name" value="PROKAR_LIPOPROTEIN"/>
    <property type="match status" value="1"/>
</dbReference>
<dbReference type="EMBL" id="VFPU01000001">
    <property type="protein sequence ID" value="TQM97313.1"/>
    <property type="molecule type" value="Genomic_DNA"/>
</dbReference>
<proteinExistence type="inferred from homology"/>
<keyword evidence="3 4" id="KW-0732">Signal</keyword>
<protein>
    <submittedName>
        <fullName evidence="6">Peptide/nickel transport system substrate-binding protein</fullName>
    </submittedName>
</protein>
<dbReference type="RefSeq" id="WP_141818796.1">
    <property type="nucleotide sequence ID" value="NZ_BAAAIL010000002.1"/>
</dbReference>
<comment type="similarity">
    <text evidence="1">Belongs to the bacterial solute-binding protein 5 family.</text>
</comment>
<dbReference type="InterPro" id="IPR030678">
    <property type="entry name" value="Peptide/Ni-bd"/>
</dbReference>
<reference evidence="6 7" key="1">
    <citation type="submission" date="2019-06" db="EMBL/GenBank/DDBJ databases">
        <title>Sequencing the genomes of 1000 actinobacteria strains.</title>
        <authorList>
            <person name="Klenk H.-P."/>
        </authorList>
    </citation>
    <scope>NUCLEOTIDE SEQUENCE [LARGE SCALE GENOMIC DNA]</scope>
    <source>
        <strain evidence="6 7">DSM 12362</strain>
    </source>
</reference>
<feature type="signal peptide" evidence="4">
    <location>
        <begin position="1"/>
        <end position="33"/>
    </location>
</feature>
<dbReference type="PANTHER" id="PTHR30290">
    <property type="entry name" value="PERIPLASMIC BINDING COMPONENT OF ABC TRANSPORTER"/>
    <property type="match status" value="1"/>
</dbReference>
<keyword evidence="7" id="KW-1185">Reference proteome</keyword>
<dbReference type="InterPro" id="IPR000914">
    <property type="entry name" value="SBP_5_dom"/>
</dbReference>
<dbReference type="Proteomes" id="UP000315133">
    <property type="component" value="Unassembled WGS sequence"/>
</dbReference>
<dbReference type="OrthoDB" id="9796817at2"/>